<gene>
    <name evidence="1" type="ORF">HMPREF1536_01664</name>
</gene>
<keyword evidence="2" id="KW-1185">Reference proteome</keyword>
<name>A0A0F5JJT8_9BACT</name>
<sequence length="267" mass="31320">MALWLLLPTMAEAQAIPVKDRFSAGETVQYELYFKWGLLMPRAGQASLSVQDARYESKPAYHYRLLFRTSGMFEKIFAMRDTIDCYFSPEMLLLRSEKRVNENDYYLIDDLKFSYTDGHTSAHSHRYTPSRTKIDTLLVSEQYMFDMLGATMYLRSLDWEKMKQGDEFPFHVAIGRDRINISFRYTGQQIVERSETLKYRTRHFFIDIYDDAFTQSKAAAEIWIGDDANHIPVKIRAKLKIGAAEVYYKSSKGLRYPLTSRVEIPRR</sequence>
<dbReference type="HOGENOM" id="CLU_073797_1_0_10"/>
<protein>
    <recommendedName>
        <fullName evidence="3">DUF3108 domain-containing protein</fullName>
    </recommendedName>
</protein>
<dbReference type="InterPro" id="IPR021457">
    <property type="entry name" value="DUF3108"/>
</dbReference>
<dbReference type="Pfam" id="PF11306">
    <property type="entry name" value="DUF3108"/>
    <property type="match status" value="1"/>
</dbReference>
<dbReference type="AlphaFoldDB" id="A0A0F5JJT8"/>
<organism evidence="1 2">
    <name type="scientific">Parabacteroides gordonii MS-1 = DSM 23371</name>
    <dbReference type="NCBI Taxonomy" id="1203610"/>
    <lineage>
        <taxon>Bacteria</taxon>
        <taxon>Pseudomonadati</taxon>
        <taxon>Bacteroidota</taxon>
        <taxon>Bacteroidia</taxon>
        <taxon>Bacteroidales</taxon>
        <taxon>Tannerellaceae</taxon>
        <taxon>Parabacteroides</taxon>
    </lineage>
</organism>
<comment type="caution">
    <text evidence="1">The sequence shown here is derived from an EMBL/GenBank/DDBJ whole genome shotgun (WGS) entry which is preliminary data.</text>
</comment>
<proteinExistence type="predicted"/>
<dbReference type="EMBL" id="AQHW01000011">
    <property type="protein sequence ID" value="KKB57855.1"/>
    <property type="molecule type" value="Genomic_DNA"/>
</dbReference>
<evidence type="ECO:0008006" key="3">
    <source>
        <dbReference type="Google" id="ProtNLM"/>
    </source>
</evidence>
<dbReference type="PATRIC" id="fig|1203610.3.peg.1707"/>
<dbReference type="Proteomes" id="UP000033035">
    <property type="component" value="Unassembled WGS sequence"/>
</dbReference>
<evidence type="ECO:0000313" key="1">
    <source>
        <dbReference type="EMBL" id="KKB57855.1"/>
    </source>
</evidence>
<accession>A0A0F5JJT8</accession>
<reference evidence="1 2" key="1">
    <citation type="submission" date="2013-04" db="EMBL/GenBank/DDBJ databases">
        <title>The Genome Sequence of Parabacteroides gordonii DSM 23371.</title>
        <authorList>
            <consortium name="The Broad Institute Genomics Platform"/>
            <person name="Earl A."/>
            <person name="Ward D."/>
            <person name="Feldgarden M."/>
            <person name="Gevers D."/>
            <person name="Martens E."/>
            <person name="Sakamoto M."/>
            <person name="Benno Y."/>
            <person name="Suzuki N."/>
            <person name="Matsunaga N."/>
            <person name="Koshihara K."/>
            <person name="Seki M."/>
            <person name="Komiya H."/>
            <person name="Walker B."/>
            <person name="Young S."/>
            <person name="Zeng Q."/>
            <person name="Gargeya S."/>
            <person name="Fitzgerald M."/>
            <person name="Haas B."/>
            <person name="Abouelleil A."/>
            <person name="Allen A.W."/>
            <person name="Alvarado L."/>
            <person name="Arachchi H.M."/>
            <person name="Berlin A.M."/>
            <person name="Chapman S.B."/>
            <person name="Gainer-Dewar J."/>
            <person name="Goldberg J."/>
            <person name="Griggs A."/>
            <person name="Gujja S."/>
            <person name="Hansen M."/>
            <person name="Howarth C."/>
            <person name="Imamovic A."/>
            <person name="Ireland A."/>
            <person name="Larimer J."/>
            <person name="McCowan C."/>
            <person name="Murphy C."/>
            <person name="Pearson M."/>
            <person name="Poon T.W."/>
            <person name="Priest M."/>
            <person name="Roberts A."/>
            <person name="Saif S."/>
            <person name="Shea T."/>
            <person name="Sisk P."/>
            <person name="Sykes S."/>
            <person name="Wortman J."/>
            <person name="Nusbaum C."/>
            <person name="Birren B."/>
        </authorList>
    </citation>
    <scope>NUCLEOTIDE SEQUENCE [LARGE SCALE GENOMIC DNA]</scope>
    <source>
        <strain evidence="1 2">MS-1</strain>
    </source>
</reference>
<evidence type="ECO:0000313" key="2">
    <source>
        <dbReference type="Proteomes" id="UP000033035"/>
    </source>
</evidence>
<dbReference type="STRING" id="1203610.HMPREF1536_01664"/>